<dbReference type="PATRIC" id="fig|1614.7.peg.506"/>
<reference evidence="8 9" key="1">
    <citation type="submission" date="2014-06" db="EMBL/GenBank/DDBJ databases">
        <title>Functional and comparative genomic analyses of the Drosophila gut microbiota identify candidate symbiosis factors.</title>
        <authorList>
            <person name="Newell P.D."/>
            <person name="Chaston J.M."/>
            <person name="Douglas A.E."/>
        </authorList>
    </citation>
    <scope>NUCLEOTIDE SEQUENCE [LARGE SCALE GENOMIC DNA]</scope>
    <source>
        <strain evidence="8 9">DmCS_002</strain>
    </source>
</reference>
<keyword evidence="4 8" id="KW-0378">Hydrolase</keyword>
<protein>
    <recommendedName>
        <fullName evidence="1">bis(5'-nucleosyl)-tetraphosphatase (symmetrical)</fullName>
        <ecNumber evidence="1">3.6.1.41</ecNumber>
    </recommendedName>
</protein>
<sequence length="199" mass="22830">MNKEKLDYQKYSKYNRDQIIAKLKDTLKDKRFQHCLRVEDTAIDLAKRFDVDPTLAGLSGLVHDYAKQRPDSEFIDIIKSHHLNPELLNYGRSIWHGYVGYLIVESELGIHDNRILNAIKYHTIGSPYMDKIAQITYMADYIEPGREFDGVGEARKITRQNLWDGVKYQTKSTISYLANNGKAIYPGAISTFNVIVAGK</sequence>
<dbReference type="EMBL" id="JOJZ01000010">
    <property type="protein sequence ID" value="KID42113.1"/>
    <property type="molecule type" value="Genomic_DNA"/>
</dbReference>
<evidence type="ECO:0000256" key="6">
    <source>
        <dbReference type="ARBA" id="ARBA00049417"/>
    </source>
</evidence>
<evidence type="ECO:0000256" key="3">
    <source>
        <dbReference type="ARBA" id="ARBA00022741"/>
    </source>
</evidence>
<comment type="caution">
    <text evidence="8">The sequence shown here is derived from an EMBL/GenBank/DDBJ whole genome shotgun (WGS) entry which is preliminary data.</text>
</comment>
<dbReference type="GO" id="GO:0008803">
    <property type="term" value="F:bis(5'-nucleosyl)-tetraphosphatase (symmetrical) activity"/>
    <property type="evidence" value="ECO:0007669"/>
    <property type="project" value="UniProtKB-EC"/>
</dbReference>
<organism evidence="8 9">
    <name type="scientific">Fructilactobacillus fructivorans</name>
    <dbReference type="NCBI Taxonomy" id="1614"/>
    <lineage>
        <taxon>Bacteria</taxon>
        <taxon>Bacillati</taxon>
        <taxon>Bacillota</taxon>
        <taxon>Bacilli</taxon>
        <taxon>Lactobacillales</taxon>
        <taxon>Lactobacillaceae</taxon>
        <taxon>Fructilactobacillus</taxon>
    </lineage>
</organism>
<dbReference type="InterPro" id="IPR006674">
    <property type="entry name" value="HD_domain"/>
</dbReference>
<dbReference type="RefSeq" id="WP_039143916.1">
    <property type="nucleotide sequence ID" value="NZ_JOJZ01000010.1"/>
</dbReference>
<feature type="domain" description="HD" evidence="7">
    <location>
        <begin position="31"/>
        <end position="145"/>
    </location>
</feature>
<evidence type="ECO:0000313" key="9">
    <source>
        <dbReference type="Proteomes" id="UP000031397"/>
    </source>
</evidence>
<keyword evidence="9" id="KW-1185">Reference proteome</keyword>
<dbReference type="InterPro" id="IPR003607">
    <property type="entry name" value="HD/PDEase_dom"/>
</dbReference>
<dbReference type="PANTHER" id="PTHR35795">
    <property type="entry name" value="SLR1885 PROTEIN"/>
    <property type="match status" value="1"/>
</dbReference>
<dbReference type="SMART" id="SM00471">
    <property type="entry name" value="HDc"/>
    <property type="match status" value="1"/>
</dbReference>
<evidence type="ECO:0000256" key="5">
    <source>
        <dbReference type="ARBA" id="ARBA00023004"/>
    </source>
</evidence>
<evidence type="ECO:0000259" key="7">
    <source>
        <dbReference type="PROSITE" id="PS51831"/>
    </source>
</evidence>
<dbReference type="GO" id="GO:0046872">
    <property type="term" value="F:metal ion binding"/>
    <property type="evidence" value="ECO:0007669"/>
    <property type="project" value="UniProtKB-KW"/>
</dbReference>
<comment type="catalytic activity">
    <reaction evidence="6">
        <text>P(1),P(4)-bis(5'-adenosyl) tetraphosphate + H2O = 2 ADP + 2 H(+)</text>
        <dbReference type="Rhea" id="RHEA:24252"/>
        <dbReference type="ChEBI" id="CHEBI:15377"/>
        <dbReference type="ChEBI" id="CHEBI:15378"/>
        <dbReference type="ChEBI" id="CHEBI:58141"/>
        <dbReference type="ChEBI" id="CHEBI:456216"/>
        <dbReference type="EC" id="3.6.1.41"/>
    </reaction>
</comment>
<evidence type="ECO:0000256" key="4">
    <source>
        <dbReference type="ARBA" id="ARBA00022801"/>
    </source>
</evidence>
<dbReference type="GO" id="GO:0000166">
    <property type="term" value="F:nucleotide binding"/>
    <property type="evidence" value="ECO:0007669"/>
    <property type="project" value="UniProtKB-KW"/>
</dbReference>
<dbReference type="PANTHER" id="PTHR35795:SF1">
    <property type="entry name" value="BIS(5'-NUCLEOSYL)-TETRAPHOSPHATASE, SYMMETRICAL"/>
    <property type="match status" value="1"/>
</dbReference>
<evidence type="ECO:0000256" key="2">
    <source>
        <dbReference type="ARBA" id="ARBA00022723"/>
    </source>
</evidence>
<dbReference type="CDD" id="cd00077">
    <property type="entry name" value="HDc"/>
    <property type="match status" value="1"/>
</dbReference>
<accession>A0A0C1Q2S4</accession>
<keyword evidence="3" id="KW-0547">Nucleotide-binding</keyword>
<dbReference type="NCBIfam" id="TIGR00488">
    <property type="entry name" value="bis(5'-nucleosyl)-tetraphosphatase (symmetrical) YqeK"/>
    <property type="match status" value="1"/>
</dbReference>
<name>A0A0C1Q2S4_9LACO</name>
<keyword evidence="5" id="KW-0408">Iron</keyword>
<dbReference type="EC" id="3.6.1.41" evidence="1"/>
<dbReference type="PROSITE" id="PS51831">
    <property type="entry name" value="HD"/>
    <property type="match status" value="1"/>
</dbReference>
<evidence type="ECO:0000256" key="1">
    <source>
        <dbReference type="ARBA" id="ARBA00012506"/>
    </source>
</evidence>
<dbReference type="GeneID" id="74913205"/>
<gene>
    <name evidence="8" type="ORF">LfDm3_0518</name>
</gene>
<evidence type="ECO:0000313" key="8">
    <source>
        <dbReference type="EMBL" id="KID42113.1"/>
    </source>
</evidence>
<dbReference type="Proteomes" id="UP000031397">
    <property type="component" value="Unassembled WGS sequence"/>
</dbReference>
<dbReference type="AlphaFoldDB" id="A0A0C1Q2S4"/>
<dbReference type="InterPro" id="IPR005249">
    <property type="entry name" value="YqeK"/>
</dbReference>
<dbReference type="SUPFAM" id="SSF109604">
    <property type="entry name" value="HD-domain/PDEase-like"/>
    <property type="match status" value="1"/>
</dbReference>
<dbReference type="Gene3D" id="1.10.3210.10">
    <property type="entry name" value="Hypothetical protein af1432"/>
    <property type="match status" value="1"/>
</dbReference>
<proteinExistence type="predicted"/>
<keyword evidence="2" id="KW-0479">Metal-binding</keyword>
<dbReference type="OrthoDB" id="9782134at2"/>
<dbReference type="InterPro" id="IPR051094">
    <property type="entry name" value="Diverse_Catalytic_Enzymes"/>
</dbReference>
<dbReference type="Pfam" id="PF01966">
    <property type="entry name" value="HD"/>
    <property type="match status" value="1"/>
</dbReference>